<dbReference type="STRING" id="157783.LK03_15060"/>
<evidence type="ECO:0000313" key="1">
    <source>
        <dbReference type="EMBL" id="AIR90522.1"/>
    </source>
</evidence>
<dbReference type="KEGG" id="psw:LK03_15060"/>
<protein>
    <submittedName>
        <fullName evidence="1">Uncharacterized protein</fullName>
    </submittedName>
</protein>
<accession>A0A089WVA9</accession>
<keyword evidence="2" id="KW-1185">Reference proteome</keyword>
<dbReference type="Proteomes" id="UP000029493">
    <property type="component" value="Chromosome"/>
</dbReference>
<dbReference type="AlphaFoldDB" id="A0A089WVA9"/>
<organism evidence="1 2">
    <name type="scientific">Pseudomonas cremoricolorata</name>
    <dbReference type="NCBI Taxonomy" id="157783"/>
    <lineage>
        <taxon>Bacteria</taxon>
        <taxon>Pseudomonadati</taxon>
        <taxon>Pseudomonadota</taxon>
        <taxon>Gammaproteobacteria</taxon>
        <taxon>Pseudomonadales</taxon>
        <taxon>Pseudomonadaceae</taxon>
        <taxon>Pseudomonas</taxon>
    </lineage>
</organism>
<evidence type="ECO:0000313" key="2">
    <source>
        <dbReference type="Proteomes" id="UP000029493"/>
    </source>
</evidence>
<sequence length="186" mass="20032">MAKPKGRGWTTPPTLFREEVDEAVATRSRVIAMALLREIVTRSPVGNPDLWQANRAQKSKNLALADAYDARALAAGRKKLTKKERDQNYFVNDLAAGKGYIGGRFRGNNFVTVGAPSDAQLDVIDKVGSATIANGEAALQGLQAYTLVYIQNNLPYAEKLEDGHSTQAPGGIYAVSFNGVAQAYST</sequence>
<dbReference type="RefSeq" id="WP_038413115.1">
    <property type="nucleotide sequence ID" value="NZ_CP009455.1"/>
</dbReference>
<dbReference type="EMBL" id="CP009455">
    <property type="protein sequence ID" value="AIR90522.1"/>
    <property type="molecule type" value="Genomic_DNA"/>
</dbReference>
<reference evidence="1 2" key="1">
    <citation type="submission" date="2014-09" db="EMBL/GenBank/DDBJ databases">
        <authorList>
            <person name="Chan K.-G."/>
        </authorList>
    </citation>
    <scope>NUCLEOTIDE SEQUENCE [LARGE SCALE GENOMIC DNA]</scope>
    <source>
        <strain evidence="1 2">ND07</strain>
    </source>
</reference>
<proteinExistence type="predicted"/>
<gene>
    <name evidence="1" type="ORF">LK03_15060</name>
</gene>
<dbReference type="OrthoDB" id="6650149at2"/>
<name>A0A089WVA9_9PSED</name>